<evidence type="ECO:0008006" key="3">
    <source>
        <dbReference type="Google" id="ProtNLM"/>
    </source>
</evidence>
<evidence type="ECO:0000313" key="1">
    <source>
        <dbReference type="EMBL" id="ONH26199.1"/>
    </source>
</evidence>
<reference evidence="2" key="1">
    <citation type="submission" date="2016-10" db="EMBL/GenBank/DDBJ databases">
        <title>Frankia sp. NRRL B-16386 Genome sequencing.</title>
        <authorList>
            <person name="Ghodhbane-Gtari F."/>
            <person name="Swanson E."/>
            <person name="Gueddou A."/>
            <person name="Hezbri K."/>
            <person name="Ktari K."/>
            <person name="Nouioui I."/>
            <person name="Morris K."/>
            <person name="Simpson S."/>
            <person name="Abebe-Akele F."/>
            <person name="Thomas K."/>
            <person name="Gtari M."/>
            <person name="Tisa L.S."/>
        </authorList>
    </citation>
    <scope>NUCLEOTIDE SEQUENCE [LARGE SCALE GENOMIC DNA]</scope>
    <source>
        <strain evidence="2">NRRL B-16386</strain>
    </source>
</reference>
<comment type="caution">
    <text evidence="1">The sequence shown here is derived from an EMBL/GenBank/DDBJ whole genome shotgun (WGS) entry which is preliminary data.</text>
</comment>
<evidence type="ECO:0000313" key="2">
    <source>
        <dbReference type="Proteomes" id="UP000188929"/>
    </source>
</evidence>
<gene>
    <name evidence="1" type="ORF">BL253_24970</name>
</gene>
<accession>A0A1V2I7D8</accession>
<name>A0A1V2I7D8_9ACTN</name>
<keyword evidence="2" id="KW-1185">Reference proteome</keyword>
<proteinExistence type="predicted"/>
<dbReference type="AlphaFoldDB" id="A0A1V2I7D8"/>
<organism evidence="1 2">
    <name type="scientific">Pseudofrankia asymbiotica</name>
    <dbReference type="NCBI Taxonomy" id="1834516"/>
    <lineage>
        <taxon>Bacteria</taxon>
        <taxon>Bacillati</taxon>
        <taxon>Actinomycetota</taxon>
        <taxon>Actinomycetes</taxon>
        <taxon>Frankiales</taxon>
        <taxon>Frankiaceae</taxon>
        <taxon>Pseudofrankia</taxon>
    </lineage>
</organism>
<protein>
    <recommendedName>
        <fullName evidence="3">PIN domain-containing protein</fullName>
    </recommendedName>
</protein>
<sequence>MFSALLDTCVLVPSRARDVLLEIASTGAYRPLGSTEILAELAGAQVRERCCVCGGVGEGRRAEGERVEGCAHGDVRIRVQRAAQHAGEPAEQVAPATFDVGHPMAAVGIVG</sequence>
<dbReference type="EMBL" id="MOMC01000052">
    <property type="protein sequence ID" value="ONH26199.1"/>
    <property type="molecule type" value="Genomic_DNA"/>
</dbReference>
<dbReference type="Proteomes" id="UP000188929">
    <property type="component" value="Unassembled WGS sequence"/>
</dbReference>